<name>A0A6A5BV13_NAEFO</name>
<dbReference type="VEuPathDB" id="AmoebaDB:NfTy_034790"/>
<dbReference type="RefSeq" id="XP_044563809.1">
    <property type="nucleotide sequence ID" value="XM_044705331.1"/>
</dbReference>
<dbReference type="Gene3D" id="1.20.5.110">
    <property type="match status" value="1"/>
</dbReference>
<dbReference type="Proteomes" id="UP000444721">
    <property type="component" value="Unassembled WGS sequence"/>
</dbReference>
<evidence type="ECO:0000313" key="2">
    <source>
        <dbReference type="EMBL" id="KAF0979096.1"/>
    </source>
</evidence>
<feature type="region of interest" description="Disordered" evidence="1">
    <location>
        <begin position="1"/>
        <end position="32"/>
    </location>
</feature>
<feature type="compositionally biased region" description="Low complexity" evidence="1">
    <location>
        <begin position="8"/>
        <end position="32"/>
    </location>
</feature>
<reference evidence="2 3" key="1">
    <citation type="journal article" date="2019" name="Sci. Rep.">
        <title>Nanopore sequencing improves the draft genome of the human pathogenic amoeba Naegleria fowleri.</title>
        <authorList>
            <person name="Liechti N."/>
            <person name="Schurch N."/>
            <person name="Bruggmann R."/>
            <person name="Wittwer M."/>
        </authorList>
    </citation>
    <scope>NUCLEOTIDE SEQUENCE [LARGE SCALE GENOMIC DNA]</scope>
    <source>
        <strain evidence="2 3">ATCC 30894</strain>
    </source>
</reference>
<feature type="compositionally biased region" description="Basic and acidic residues" evidence="1">
    <location>
        <begin position="73"/>
        <end position="89"/>
    </location>
</feature>
<dbReference type="EMBL" id="VFQX01000028">
    <property type="protein sequence ID" value="KAF0979096.1"/>
    <property type="molecule type" value="Genomic_DNA"/>
</dbReference>
<dbReference type="VEuPathDB" id="AmoebaDB:FDP41_002166"/>
<dbReference type="SUPFAM" id="SSF58038">
    <property type="entry name" value="SNARE fusion complex"/>
    <property type="match status" value="1"/>
</dbReference>
<keyword evidence="3" id="KW-1185">Reference proteome</keyword>
<sequence length="95" mass="10686">MHERKTSNKTTNKTTKTAAETQNTTQTPSQSQIDKVEAILAQYDKSHQLLNSMIGLGDEIITLGSNTSSKLKQQTERIHHTQKDIDQSHARVKKL</sequence>
<protein>
    <recommendedName>
        <fullName evidence="4">t-SNARE coiled-coil homology domain-containing protein</fullName>
    </recommendedName>
</protein>
<evidence type="ECO:0000313" key="3">
    <source>
        <dbReference type="Proteomes" id="UP000444721"/>
    </source>
</evidence>
<accession>A0A6A5BV13</accession>
<evidence type="ECO:0008006" key="4">
    <source>
        <dbReference type="Google" id="ProtNLM"/>
    </source>
</evidence>
<gene>
    <name evidence="2" type="ORF">FDP41_002166</name>
</gene>
<feature type="region of interest" description="Disordered" evidence="1">
    <location>
        <begin position="73"/>
        <end position="95"/>
    </location>
</feature>
<comment type="caution">
    <text evidence="2">The sequence shown here is derived from an EMBL/GenBank/DDBJ whole genome shotgun (WGS) entry which is preliminary data.</text>
</comment>
<dbReference type="GeneID" id="68109384"/>
<dbReference type="AlphaFoldDB" id="A0A6A5BV13"/>
<evidence type="ECO:0000256" key="1">
    <source>
        <dbReference type="SAM" id="MobiDB-lite"/>
    </source>
</evidence>
<organism evidence="2 3">
    <name type="scientific">Naegleria fowleri</name>
    <name type="common">Brain eating amoeba</name>
    <dbReference type="NCBI Taxonomy" id="5763"/>
    <lineage>
        <taxon>Eukaryota</taxon>
        <taxon>Discoba</taxon>
        <taxon>Heterolobosea</taxon>
        <taxon>Tetramitia</taxon>
        <taxon>Eutetramitia</taxon>
        <taxon>Vahlkampfiidae</taxon>
        <taxon>Naegleria</taxon>
    </lineage>
</organism>
<proteinExistence type="predicted"/>